<dbReference type="AlphaFoldDB" id="F2UCK4"/>
<dbReference type="Pfam" id="PF16679">
    <property type="entry name" value="CDT1_C"/>
    <property type="match status" value="1"/>
</dbReference>
<reference evidence="5" key="1">
    <citation type="submission" date="2009-08" db="EMBL/GenBank/DDBJ databases">
        <title>Annotation of Salpingoeca rosetta.</title>
        <authorList>
            <consortium name="The Broad Institute Genome Sequencing Platform"/>
            <person name="Russ C."/>
            <person name="Cuomo C."/>
            <person name="Burger G."/>
            <person name="Gray M.W."/>
            <person name="Holland P.W.H."/>
            <person name="King N."/>
            <person name="Lang F.B.F."/>
            <person name="Roger A.J."/>
            <person name="Ruiz-Trillo I."/>
            <person name="Young S.K."/>
            <person name="Zeng Q."/>
            <person name="Gargeya S."/>
            <person name="Alvarado L."/>
            <person name="Berlin A."/>
            <person name="Chapman S.B."/>
            <person name="Chen Z."/>
            <person name="Freedman E."/>
            <person name="Gellesch M."/>
            <person name="Goldberg J."/>
            <person name="Griggs A."/>
            <person name="Gujja S."/>
            <person name="Heilman E."/>
            <person name="Heiman D."/>
            <person name="Howarth C."/>
            <person name="Mehta T."/>
            <person name="Neiman D."/>
            <person name="Pearson M."/>
            <person name="Roberts A."/>
            <person name="Saif S."/>
            <person name="Shea T."/>
            <person name="Shenoy N."/>
            <person name="Sisk P."/>
            <person name="Stolte C."/>
            <person name="Sykes S."/>
            <person name="White J."/>
            <person name="Yandava C."/>
            <person name="Haas B."/>
            <person name="Nusbaum C."/>
            <person name="Birren B."/>
        </authorList>
    </citation>
    <scope>NUCLEOTIDE SEQUENCE [LARGE SCALE GENOMIC DNA]</scope>
    <source>
        <strain evidence="5">ATCC 50818</strain>
    </source>
</reference>
<dbReference type="GO" id="GO:0003677">
    <property type="term" value="F:DNA binding"/>
    <property type="evidence" value="ECO:0007669"/>
    <property type="project" value="InterPro"/>
</dbReference>
<dbReference type="EMBL" id="GL832968">
    <property type="protein sequence ID" value="EGD74311.1"/>
    <property type="molecule type" value="Genomic_DNA"/>
</dbReference>
<dbReference type="GO" id="GO:0000278">
    <property type="term" value="P:mitotic cell cycle"/>
    <property type="evidence" value="ECO:0007669"/>
    <property type="project" value="TreeGrafter"/>
</dbReference>
<dbReference type="Gene3D" id="1.10.10.1420">
    <property type="entry name" value="DNA replication factor Cdt1, C-terminal WH domain"/>
    <property type="match status" value="1"/>
</dbReference>
<evidence type="ECO:0000256" key="2">
    <source>
        <dbReference type="ARBA" id="ARBA00023306"/>
    </source>
</evidence>
<feature type="compositionally biased region" description="Low complexity" evidence="3">
    <location>
        <begin position="1"/>
        <end position="17"/>
    </location>
</feature>
<feature type="compositionally biased region" description="Basic residues" evidence="3">
    <location>
        <begin position="30"/>
        <end position="42"/>
    </location>
</feature>
<gene>
    <name evidence="5" type="ORF">PTSG_06320</name>
</gene>
<dbReference type="InterPro" id="IPR045173">
    <property type="entry name" value="Cdt1"/>
</dbReference>
<evidence type="ECO:0000256" key="3">
    <source>
        <dbReference type="SAM" id="MobiDB-lite"/>
    </source>
</evidence>
<dbReference type="KEGG" id="sre:PTSG_06320"/>
<dbReference type="eggNOG" id="KOG4762">
    <property type="taxonomic scope" value="Eukaryota"/>
</dbReference>
<feature type="compositionally biased region" description="Basic and acidic residues" evidence="3">
    <location>
        <begin position="648"/>
        <end position="660"/>
    </location>
</feature>
<evidence type="ECO:0000259" key="4">
    <source>
        <dbReference type="SMART" id="SM01075"/>
    </source>
</evidence>
<dbReference type="GO" id="GO:0030174">
    <property type="term" value="P:regulation of DNA-templated DNA replication initiation"/>
    <property type="evidence" value="ECO:0007669"/>
    <property type="project" value="InterPro"/>
</dbReference>
<feature type="compositionally biased region" description="Polar residues" evidence="3">
    <location>
        <begin position="229"/>
        <end position="239"/>
    </location>
</feature>
<evidence type="ECO:0000313" key="6">
    <source>
        <dbReference type="Proteomes" id="UP000007799"/>
    </source>
</evidence>
<comment type="similarity">
    <text evidence="1">Belongs to the Cdt1 family.</text>
</comment>
<dbReference type="Pfam" id="PF08839">
    <property type="entry name" value="CDT1"/>
    <property type="match status" value="1"/>
</dbReference>
<feature type="region of interest" description="Disordered" evidence="3">
    <location>
        <begin position="633"/>
        <end position="660"/>
    </location>
</feature>
<proteinExistence type="inferred from homology"/>
<name>F2UCK4_SALR5</name>
<dbReference type="InParanoid" id="F2UCK4"/>
<dbReference type="STRING" id="946362.F2UCK4"/>
<dbReference type="PANTHER" id="PTHR28637">
    <property type="entry name" value="DNA REPLICATION FACTOR CDT1"/>
    <property type="match status" value="1"/>
</dbReference>
<dbReference type="GO" id="GO:0070182">
    <property type="term" value="F:DNA polymerase binding"/>
    <property type="evidence" value="ECO:0007669"/>
    <property type="project" value="TreeGrafter"/>
</dbReference>
<protein>
    <recommendedName>
        <fullName evidence="4">CDT1 Geminin-binding domain-containing protein</fullName>
    </recommendedName>
</protein>
<dbReference type="InterPro" id="IPR014939">
    <property type="entry name" value="CDT1_Gemini-bd-like"/>
</dbReference>
<feature type="domain" description="CDT1 Geminin-binding" evidence="4">
    <location>
        <begin position="437"/>
        <end position="599"/>
    </location>
</feature>
<dbReference type="PANTHER" id="PTHR28637:SF1">
    <property type="entry name" value="DNA REPLICATION FACTOR CDT1"/>
    <property type="match status" value="1"/>
</dbReference>
<dbReference type="RefSeq" id="XP_004993211.1">
    <property type="nucleotide sequence ID" value="XM_004993154.1"/>
</dbReference>
<dbReference type="Proteomes" id="UP000007799">
    <property type="component" value="Unassembled WGS sequence"/>
</dbReference>
<dbReference type="SMART" id="SM01075">
    <property type="entry name" value="CDT1"/>
    <property type="match status" value="1"/>
</dbReference>
<dbReference type="GO" id="GO:0000076">
    <property type="term" value="P:DNA replication checkpoint signaling"/>
    <property type="evidence" value="ECO:0007669"/>
    <property type="project" value="TreeGrafter"/>
</dbReference>
<dbReference type="OrthoDB" id="341730at2759"/>
<keyword evidence="6" id="KW-1185">Reference proteome</keyword>
<evidence type="ECO:0000256" key="1">
    <source>
        <dbReference type="ARBA" id="ARBA00008356"/>
    </source>
</evidence>
<feature type="region of interest" description="Disordered" evidence="3">
    <location>
        <begin position="1"/>
        <end position="314"/>
    </location>
</feature>
<dbReference type="InterPro" id="IPR038090">
    <property type="entry name" value="Cdt1_C_WH_dom_sf"/>
</dbReference>
<dbReference type="OMA" id="VCAKEPE"/>
<feature type="region of interest" description="Disordered" evidence="3">
    <location>
        <begin position="350"/>
        <end position="432"/>
    </location>
</feature>
<sequence>MSDGSGAGSSSSSSSASGHGGGGVEEALRRALRSPAQHHKKATTAAMALLQNTPQKPTAASKTEGGGMGARSREDDGAARARKRHLASRTPSPNHEHLAKAAFRPVIESPAVTRSRTTKDSPARRSTGVEYVEELDMQPRKLELPAHDEVDEEEEAEHVELGGPGLHTLAARTEKEVPDTANAEEEQQAETQQQRRSGRRRQGVQARTAAAHASVVPGDIQASVVSALKTAQQRSQATTSSPSALASPPPPSPSSSSSSSSVLAGAQPRIDLSQPGGIALALADPLQSSRPPLMPLGRHGERTPVRPPPSSIESMLRRGMARGTQRLTRHEQLLQRASQLSSSASAFAARFRRPRPQIGKPLSPNPALERLPSTVTGLEDSSKDSAASPGSPSTAMPPSPRRSPRKSPLDSPIRPQDLRTSQAIDKSHASRPSELRLPAHCMKILRQFEQLDIIGSHVAKKYMRTFDRVQPGVEKMTKRSFALADLGRIMHIWPTCYKLEQVLIKDAQRGTGEYKLKMTPLMPSADGDTEHRRYLSVAEIHDRVSTFHMRLLNYVHTHHEKHLATLPGKPSVPLAKLQRWHSGFQVEQVPAIPVGEVPRPPERRVMTAMEALSQSLGLTSGAQKALEKTVALSAKHTSPLSSPKKRGLKEDVSASSEEEKVASPLKGLVSDAMMARIRAKQKKRTEASLQLDSAATQRRSLLTRLPTVATTIWTEGKRRAAGPMDRWLPAITKSCGLSNAAAEQHIDLLMELVPTFIKRFLRDNRTPYMKVNTSIPLSKIKQAIKDEEARLNA</sequence>
<dbReference type="GeneID" id="16073786"/>
<dbReference type="InterPro" id="IPR036390">
    <property type="entry name" value="WH_DNA-bd_sf"/>
</dbReference>
<organism evidence="6">
    <name type="scientific">Salpingoeca rosetta (strain ATCC 50818 / BSB-021)</name>
    <dbReference type="NCBI Taxonomy" id="946362"/>
    <lineage>
        <taxon>Eukaryota</taxon>
        <taxon>Choanoflagellata</taxon>
        <taxon>Craspedida</taxon>
        <taxon>Salpingoecidae</taxon>
        <taxon>Salpingoeca</taxon>
    </lineage>
</organism>
<dbReference type="GO" id="GO:0071163">
    <property type="term" value="P:DNA replication preinitiation complex assembly"/>
    <property type="evidence" value="ECO:0007669"/>
    <property type="project" value="InterPro"/>
</dbReference>
<dbReference type="GO" id="GO:0005634">
    <property type="term" value="C:nucleus"/>
    <property type="evidence" value="ECO:0007669"/>
    <property type="project" value="TreeGrafter"/>
</dbReference>
<evidence type="ECO:0000313" key="5">
    <source>
        <dbReference type="EMBL" id="EGD74311.1"/>
    </source>
</evidence>
<feature type="compositionally biased region" description="Basic and acidic residues" evidence="3">
    <location>
        <begin position="137"/>
        <end position="148"/>
    </location>
</feature>
<dbReference type="InterPro" id="IPR032054">
    <property type="entry name" value="Cdt1_C"/>
</dbReference>
<dbReference type="CDD" id="cd08674">
    <property type="entry name" value="Cdt1_m"/>
    <property type="match status" value="1"/>
</dbReference>
<keyword evidence="2" id="KW-0131">Cell cycle</keyword>
<dbReference type="SUPFAM" id="SSF46785">
    <property type="entry name" value="Winged helix' DNA-binding domain"/>
    <property type="match status" value="1"/>
</dbReference>
<accession>F2UCK4</accession>
<feature type="compositionally biased region" description="Polar residues" evidence="3">
    <location>
        <begin position="50"/>
        <end position="61"/>
    </location>
</feature>